<dbReference type="Pfam" id="PF13864">
    <property type="entry name" value="Enkurin"/>
    <property type="match status" value="1"/>
</dbReference>
<dbReference type="PANTHER" id="PTHR21490">
    <property type="entry name" value="ENKURIN-RELATED"/>
    <property type="match status" value="1"/>
</dbReference>
<comment type="caution">
    <text evidence="1">The sequence shown here is derived from an EMBL/GenBank/DDBJ whole genome shotgun (WGS) entry which is preliminary data.</text>
</comment>
<name>A0ABP0K9U1_9DINO</name>
<dbReference type="InterPro" id="IPR052102">
    <property type="entry name" value="Enkurin_domain-protein"/>
</dbReference>
<dbReference type="PANTHER" id="PTHR21490:SF2">
    <property type="entry name" value="ENKURIN DOMAIN-CONTAINING PROTEIN 1"/>
    <property type="match status" value="1"/>
</dbReference>
<evidence type="ECO:0000313" key="2">
    <source>
        <dbReference type="Proteomes" id="UP001642464"/>
    </source>
</evidence>
<accession>A0ABP0K9U1</accession>
<reference evidence="1 2" key="1">
    <citation type="submission" date="2024-02" db="EMBL/GenBank/DDBJ databases">
        <authorList>
            <person name="Chen Y."/>
            <person name="Shah S."/>
            <person name="Dougan E. K."/>
            <person name="Thang M."/>
            <person name="Chan C."/>
        </authorList>
    </citation>
    <scope>NUCLEOTIDE SEQUENCE [LARGE SCALE GENOMIC DNA]</scope>
</reference>
<dbReference type="EMBL" id="CAXAMM010010269">
    <property type="protein sequence ID" value="CAK9022912.1"/>
    <property type="molecule type" value="Genomic_DNA"/>
</dbReference>
<sequence length="311" mass="34164">MPSLREIMLNRAKEPAKVHPMDRAPPTPLTADSPRAPGTPVETPQRNGYGRPPRPKATPGTNASPGSAGSMQPRRPSEERRPRAADVATPQRGRRTPSEPPRGRQEDEDTGTPDGKRAPGGPSARAKARSLSANRAPEKIRIGDAAPPVDRKGIGKVPAYLKRRQEEMAEEKRRAARPISPQPPPGYRKVDEVERLDTLDVLRQRKEEVERAQRGLPFKIETVGQKQREKDLNDRLLHIEKLTGMFSKPVVFVPADSGPIAASLPSLGEKDRHIQAENPVVNDHRATRRPPERPSITVKQAPGGHSNLVLG</sequence>
<evidence type="ECO:0000313" key="1">
    <source>
        <dbReference type="EMBL" id="CAK9022912.1"/>
    </source>
</evidence>
<protein>
    <submittedName>
        <fullName evidence="1">Enkurin domain-containing protein 1</fullName>
    </submittedName>
</protein>
<dbReference type="PROSITE" id="PS51665">
    <property type="entry name" value="ENKURIN"/>
    <property type="match status" value="1"/>
</dbReference>
<organism evidence="1 2">
    <name type="scientific">Durusdinium trenchii</name>
    <dbReference type="NCBI Taxonomy" id="1381693"/>
    <lineage>
        <taxon>Eukaryota</taxon>
        <taxon>Sar</taxon>
        <taxon>Alveolata</taxon>
        <taxon>Dinophyceae</taxon>
        <taxon>Suessiales</taxon>
        <taxon>Symbiodiniaceae</taxon>
        <taxon>Durusdinium</taxon>
    </lineage>
</organism>
<keyword evidence="2" id="KW-1185">Reference proteome</keyword>
<dbReference type="InterPro" id="IPR027012">
    <property type="entry name" value="Enkurin_dom"/>
</dbReference>
<gene>
    <name evidence="1" type="ORF">SCF082_LOCUS15978</name>
</gene>
<proteinExistence type="predicted"/>
<dbReference type="Proteomes" id="UP001642464">
    <property type="component" value="Unassembled WGS sequence"/>
</dbReference>